<dbReference type="EMBL" id="JBHSLL010000003">
    <property type="protein sequence ID" value="MFC5384459.1"/>
    <property type="molecule type" value="Genomic_DNA"/>
</dbReference>
<sequence>MLSLRLRSQLAGIAIVLVAEGAAIAMPTGVFLLHPGNTAPSGADCRSLSARVRPSVEKAEAWYWGRAPFGSEMEFYLFLSKTRMETTFSAEGDYDTGELRNLQTRGDKTTFELVPDDHPAQVVSGWIEQSRDGSVLSVTLHDVPTIAAEMDRPHYLLLQLRCGHANLTVSVRSCRDRDWRAI</sequence>
<proteinExistence type="predicted"/>
<dbReference type="Proteomes" id="UP001596016">
    <property type="component" value="Unassembled WGS sequence"/>
</dbReference>
<gene>
    <name evidence="1" type="ORF">ACFPLB_00580</name>
</gene>
<evidence type="ECO:0000313" key="2">
    <source>
        <dbReference type="Proteomes" id="UP001596016"/>
    </source>
</evidence>
<keyword evidence="2" id="KW-1185">Reference proteome</keyword>
<accession>A0ABW0GS56</accession>
<evidence type="ECO:0000313" key="1">
    <source>
        <dbReference type="EMBL" id="MFC5384459.1"/>
    </source>
</evidence>
<organism evidence="1 2">
    <name type="scientific">Aquamicrobium segne</name>
    <dbReference type="NCBI Taxonomy" id="469547"/>
    <lineage>
        <taxon>Bacteria</taxon>
        <taxon>Pseudomonadati</taxon>
        <taxon>Pseudomonadota</taxon>
        <taxon>Alphaproteobacteria</taxon>
        <taxon>Hyphomicrobiales</taxon>
        <taxon>Phyllobacteriaceae</taxon>
        <taxon>Aquamicrobium</taxon>
    </lineage>
</organism>
<reference evidence="2" key="1">
    <citation type="journal article" date="2019" name="Int. J. Syst. Evol. Microbiol.">
        <title>The Global Catalogue of Microorganisms (GCM) 10K type strain sequencing project: providing services to taxonomists for standard genome sequencing and annotation.</title>
        <authorList>
            <consortium name="The Broad Institute Genomics Platform"/>
            <consortium name="The Broad Institute Genome Sequencing Center for Infectious Disease"/>
            <person name="Wu L."/>
            <person name="Ma J."/>
        </authorList>
    </citation>
    <scope>NUCLEOTIDE SEQUENCE [LARGE SCALE GENOMIC DNA]</scope>
    <source>
        <strain evidence="2">CGMCC 4.1415</strain>
    </source>
</reference>
<comment type="caution">
    <text evidence="1">The sequence shown here is derived from an EMBL/GenBank/DDBJ whole genome shotgun (WGS) entry which is preliminary data.</text>
</comment>
<dbReference type="RefSeq" id="WP_378227318.1">
    <property type="nucleotide sequence ID" value="NZ_JBHSLL010000003.1"/>
</dbReference>
<protein>
    <submittedName>
        <fullName evidence="1">Uncharacterized protein</fullName>
    </submittedName>
</protein>
<name>A0ABW0GS56_9HYPH</name>